<accession>A0A0R3R7E0</accession>
<sequence>MIIAADKMDIAETSIISSPPQKEKSMDEAMQRRADRIAVMRLKSNTRNFSIPPAEQMFLFVVENQKREPVMVSKILRLYCDTDHLNPLPMDGNVEKYLKDFSNVFFKRDEMAPLIKLSRCFYSYNAISSAAILARRFSSAPDFDALAQKIQQWKEKSTVDNSDNDEISSADKIIEKRAWMSAPLVYCDGSFDWTLRKGGIGIFWSPNDERNAHLSLTGSKLTNIRAEIQAVSLAALQVSASFA</sequence>
<keyword evidence="2" id="KW-1185">Reference proteome</keyword>
<protein>
    <submittedName>
        <fullName evidence="3">RNase H domain-containing protein</fullName>
    </submittedName>
</protein>
<dbReference type="InterPro" id="IPR036397">
    <property type="entry name" value="RNaseH_sf"/>
</dbReference>
<dbReference type="Gene3D" id="3.30.420.10">
    <property type="entry name" value="Ribonuclease H-like superfamily/Ribonuclease H"/>
    <property type="match status" value="1"/>
</dbReference>
<dbReference type="STRING" id="42155.A0A0R3R7E0"/>
<reference evidence="1 2" key="2">
    <citation type="submission" date="2018-11" db="EMBL/GenBank/DDBJ databases">
        <authorList>
            <consortium name="Pathogen Informatics"/>
        </authorList>
    </citation>
    <scope>NUCLEOTIDE SEQUENCE [LARGE SCALE GENOMIC DNA]</scope>
</reference>
<evidence type="ECO:0000313" key="3">
    <source>
        <dbReference type="WBParaSite" id="BTMF_0001593801-mRNA-1"/>
    </source>
</evidence>
<dbReference type="Proteomes" id="UP000280834">
    <property type="component" value="Unassembled WGS sequence"/>
</dbReference>
<dbReference type="GO" id="GO:0003676">
    <property type="term" value="F:nucleic acid binding"/>
    <property type="evidence" value="ECO:0007669"/>
    <property type="project" value="InterPro"/>
</dbReference>
<dbReference type="WBParaSite" id="BTMF_0001593801-mRNA-1">
    <property type="protein sequence ID" value="BTMF_0001593801-mRNA-1"/>
    <property type="gene ID" value="BTMF_0001593801"/>
</dbReference>
<organism evidence="3">
    <name type="scientific">Brugia timori</name>
    <dbReference type="NCBI Taxonomy" id="42155"/>
    <lineage>
        <taxon>Eukaryota</taxon>
        <taxon>Metazoa</taxon>
        <taxon>Ecdysozoa</taxon>
        <taxon>Nematoda</taxon>
        <taxon>Chromadorea</taxon>
        <taxon>Rhabditida</taxon>
        <taxon>Spirurina</taxon>
        <taxon>Spiruromorpha</taxon>
        <taxon>Filarioidea</taxon>
        <taxon>Onchocercidae</taxon>
        <taxon>Brugia</taxon>
    </lineage>
</organism>
<proteinExistence type="predicted"/>
<dbReference type="EMBL" id="UZAG01020615">
    <property type="protein sequence ID" value="VDO47301.1"/>
    <property type="molecule type" value="Genomic_DNA"/>
</dbReference>
<evidence type="ECO:0000313" key="2">
    <source>
        <dbReference type="Proteomes" id="UP000280834"/>
    </source>
</evidence>
<name>A0A0R3R7E0_9BILA</name>
<evidence type="ECO:0000313" key="1">
    <source>
        <dbReference type="EMBL" id="VDO47301.1"/>
    </source>
</evidence>
<dbReference type="AlphaFoldDB" id="A0A0R3R7E0"/>
<gene>
    <name evidence="1" type="ORF">BTMF_LOCUS13926</name>
</gene>
<reference evidence="3" key="1">
    <citation type="submission" date="2017-02" db="UniProtKB">
        <authorList>
            <consortium name="WormBaseParasite"/>
        </authorList>
    </citation>
    <scope>IDENTIFICATION</scope>
</reference>
<dbReference type="InterPro" id="IPR012337">
    <property type="entry name" value="RNaseH-like_sf"/>
</dbReference>
<dbReference type="SUPFAM" id="SSF53098">
    <property type="entry name" value="Ribonuclease H-like"/>
    <property type="match status" value="1"/>
</dbReference>